<protein>
    <submittedName>
        <fullName evidence="1">HEAT repeat domain-containing protein</fullName>
    </submittedName>
</protein>
<dbReference type="EMBL" id="CP094326">
    <property type="protein sequence ID" value="UNY97722.1"/>
    <property type="molecule type" value="Genomic_DNA"/>
</dbReference>
<sequence>MILFLIIVSRLGYKVRQSRIDNVRNLIEDYLTTEVFNLSENHNFKESLDGFLKTIPFHKNWCKNIFIKQLIDFKYSVKGSFSDRLLNIYVMVNLHKYSLKLIKSRKWYKKSIGFYHFQAMGFNDGQRYIKPYLNHKHKKLRSNAYIAFLYLSTGPLDFLVDYKQPILEASEHKIVHILYERKPAMPTNIDQWLDSENPSIVKLGIKFMVFYNYPAASRRIIDLLNSPNETVRFEAILAVKELYLSEAEGELVKKLKSENSKKNALVILEALRVIGSEYSLIFLYDFITSDKIDGDLKLAAVGCLNQINADYLNNSFRNDEDVELIRQHIKSPYLLNS</sequence>
<proteinExistence type="predicted"/>
<organism evidence="1 2">
    <name type="scientific">Zhouia spongiae</name>
    <dbReference type="NCBI Taxonomy" id="2202721"/>
    <lineage>
        <taxon>Bacteria</taxon>
        <taxon>Pseudomonadati</taxon>
        <taxon>Bacteroidota</taxon>
        <taxon>Flavobacteriia</taxon>
        <taxon>Flavobacteriales</taxon>
        <taxon>Flavobacteriaceae</taxon>
        <taxon>Zhouia</taxon>
    </lineage>
</organism>
<dbReference type="RefSeq" id="WP_242936133.1">
    <property type="nucleotide sequence ID" value="NZ_CP094326.1"/>
</dbReference>
<evidence type="ECO:0000313" key="1">
    <source>
        <dbReference type="EMBL" id="UNY97722.1"/>
    </source>
</evidence>
<gene>
    <name evidence="1" type="ORF">MQE36_11570</name>
</gene>
<dbReference type="Gene3D" id="1.25.10.10">
    <property type="entry name" value="Leucine-rich Repeat Variant"/>
    <property type="match status" value="1"/>
</dbReference>
<name>A0ABY3YIN1_9FLAO</name>
<dbReference type="SUPFAM" id="SSF48371">
    <property type="entry name" value="ARM repeat"/>
    <property type="match status" value="1"/>
</dbReference>
<keyword evidence="2" id="KW-1185">Reference proteome</keyword>
<evidence type="ECO:0000313" key="2">
    <source>
        <dbReference type="Proteomes" id="UP000829476"/>
    </source>
</evidence>
<dbReference type="Proteomes" id="UP000829476">
    <property type="component" value="Chromosome"/>
</dbReference>
<reference evidence="1 2" key="1">
    <citation type="journal article" date="2018" name="Int. J. Syst. Evol. Microbiol.">
        <title>Zhouia spongiae sp. nov., isolated from a marine sponge.</title>
        <authorList>
            <person name="Zhuang L."/>
            <person name="Lin B."/>
            <person name="Qin F."/>
            <person name="Luo L."/>
        </authorList>
    </citation>
    <scope>NUCLEOTIDE SEQUENCE [LARGE SCALE GENOMIC DNA]</scope>
    <source>
        <strain evidence="1 2">HN-Y44</strain>
    </source>
</reference>
<dbReference type="InterPro" id="IPR016024">
    <property type="entry name" value="ARM-type_fold"/>
</dbReference>
<accession>A0ABY3YIN1</accession>
<dbReference type="InterPro" id="IPR011989">
    <property type="entry name" value="ARM-like"/>
</dbReference>